<protein>
    <submittedName>
        <fullName evidence="1">Uncharacterized protein</fullName>
    </submittedName>
</protein>
<comment type="caution">
    <text evidence="1">The sequence shown here is derived from an EMBL/GenBank/DDBJ whole genome shotgun (WGS) entry which is preliminary data.</text>
</comment>
<evidence type="ECO:0000313" key="2">
    <source>
        <dbReference type="Proteomes" id="UP000093000"/>
    </source>
</evidence>
<dbReference type="Proteomes" id="UP000093000">
    <property type="component" value="Unassembled WGS sequence"/>
</dbReference>
<proteinExistence type="predicted"/>
<keyword evidence="2" id="KW-1185">Reference proteome</keyword>
<dbReference type="EMBL" id="LUGH01000439">
    <property type="protein sequence ID" value="OBZ85046.1"/>
    <property type="molecule type" value="Genomic_DNA"/>
</dbReference>
<sequence length="132" mass="14781">MDLNLCLYCEKRLADDSMAFCSLPCQTKEATKSMSTSFGSFHSDNTMQYDVYQISYRRSPSLTYPISIRQRKDSSDFSIARPPPRYLVQSASTSSSSFSSSMSDISTFSCEDKVGTLCSSYHITRTTHNIAS</sequence>
<accession>A0A1C7N8Y5</accession>
<dbReference type="AlphaFoldDB" id="A0A1C7N8Y5"/>
<gene>
    <name evidence="1" type="ORF">A0J61_06902</name>
</gene>
<reference evidence="1 2" key="1">
    <citation type="submission" date="2016-03" db="EMBL/GenBank/DDBJ databases">
        <title>Choanephora cucurbitarum.</title>
        <authorList>
            <person name="Min B."/>
            <person name="Park H."/>
            <person name="Park J.-H."/>
            <person name="Shin H.-D."/>
            <person name="Choi I.-G."/>
        </authorList>
    </citation>
    <scope>NUCLEOTIDE SEQUENCE [LARGE SCALE GENOMIC DNA]</scope>
    <source>
        <strain evidence="1 2">KUS-F28377</strain>
    </source>
</reference>
<name>A0A1C7N8Y5_9FUNG</name>
<evidence type="ECO:0000313" key="1">
    <source>
        <dbReference type="EMBL" id="OBZ85046.1"/>
    </source>
</evidence>
<organism evidence="1 2">
    <name type="scientific">Choanephora cucurbitarum</name>
    <dbReference type="NCBI Taxonomy" id="101091"/>
    <lineage>
        <taxon>Eukaryota</taxon>
        <taxon>Fungi</taxon>
        <taxon>Fungi incertae sedis</taxon>
        <taxon>Mucoromycota</taxon>
        <taxon>Mucoromycotina</taxon>
        <taxon>Mucoromycetes</taxon>
        <taxon>Mucorales</taxon>
        <taxon>Mucorineae</taxon>
        <taxon>Choanephoraceae</taxon>
        <taxon>Choanephoroideae</taxon>
        <taxon>Choanephora</taxon>
    </lineage>
</organism>
<dbReference type="OrthoDB" id="2272123at2759"/>
<dbReference type="InParanoid" id="A0A1C7N8Y5"/>